<dbReference type="Pfam" id="PF18962">
    <property type="entry name" value="Por_Secre_tail"/>
    <property type="match status" value="1"/>
</dbReference>
<dbReference type="EMBL" id="JAMZNK010000043">
    <property type="protein sequence ID" value="MDA6071859.1"/>
    <property type="molecule type" value="Genomic_DNA"/>
</dbReference>
<evidence type="ECO:0000256" key="1">
    <source>
        <dbReference type="ARBA" id="ARBA00022729"/>
    </source>
</evidence>
<proteinExistence type="predicted"/>
<comment type="caution">
    <text evidence="3">The sequence shown here is derived from an EMBL/GenBank/DDBJ whole genome shotgun (WGS) entry which is preliminary data.</text>
</comment>
<gene>
    <name evidence="3" type="ORF">NJT12_19730</name>
</gene>
<dbReference type="InterPro" id="IPR026444">
    <property type="entry name" value="Secre_tail"/>
</dbReference>
<dbReference type="NCBIfam" id="TIGR04183">
    <property type="entry name" value="Por_Secre_tail"/>
    <property type="match status" value="1"/>
</dbReference>
<reference evidence="3 4" key="1">
    <citation type="journal article" date="2023" name="Chemosphere">
        <title>Whole genome analysis of Flavobacterium aziz-sancarii sp. nov., isolated from Ardley Island (Antarctica), revealed a rich resistome and bioremediation potential.</title>
        <authorList>
            <person name="Otur C."/>
            <person name="Okay S."/>
            <person name="Kurt-Kizildogan A."/>
        </authorList>
    </citation>
    <scope>NUCLEOTIDE SEQUENCE [LARGE SCALE GENOMIC DNA]</scope>
    <source>
        <strain evidence="3 4">AC</strain>
    </source>
</reference>
<keyword evidence="4" id="KW-1185">Reference proteome</keyword>
<feature type="domain" description="Secretion system C-terminal sorting" evidence="2">
    <location>
        <begin position="74"/>
        <end position="145"/>
    </location>
</feature>
<evidence type="ECO:0000259" key="2">
    <source>
        <dbReference type="Pfam" id="PF18962"/>
    </source>
</evidence>
<accession>A0ABT4WID2</accession>
<protein>
    <submittedName>
        <fullName evidence="3">T9SS type A sorting domain-containing protein</fullName>
    </submittedName>
</protein>
<dbReference type="Proteomes" id="UP001212170">
    <property type="component" value="Unassembled WGS sequence"/>
</dbReference>
<evidence type="ECO:0000313" key="4">
    <source>
        <dbReference type="Proteomes" id="UP001212170"/>
    </source>
</evidence>
<organism evidence="3 4">
    <name type="scientific">Flavobacterium azizsancarii</name>
    <dbReference type="NCBI Taxonomy" id="2961580"/>
    <lineage>
        <taxon>Bacteria</taxon>
        <taxon>Pseudomonadati</taxon>
        <taxon>Bacteroidota</taxon>
        <taxon>Flavobacteriia</taxon>
        <taxon>Flavobacteriales</taxon>
        <taxon>Flavobacteriaceae</taxon>
        <taxon>Flavobacterium</taxon>
    </lineage>
</organism>
<sequence length="150" mass="17100">MKNLFSLLFLGYISLSHAQDKIKFSYDAFTGSQVNRTLCINCLSSKTSKNTEEIEAIEEEDLLKFSPTDVISYYPNPVKEELYLKWDLINENFVTSIVVTGINGQSLLSYKNQKEVNSQNIPFQNLPTGVYIVSLTYNNGEQKTIKIIKQ</sequence>
<evidence type="ECO:0000313" key="3">
    <source>
        <dbReference type="EMBL" id="MDA6071859.1"/>
    </source>
</evidence>
<keyword evidence="1" id="KW-0732">Signal</keyword>
<name>A0ABT4WID2_9FLAO</name>
<dbReference type="RefSeq" id="WP_271337644.1">
    <property type="nucleotide sequence ID" value="NZ_JAMZNK010000043.1"/>
</dbReference>